<comment type="similarity">
    <text evidence="1">Belongs to the LysR transcriptional regulatory family.</text>
</comment>
<reference evidence="6 7" key="1">
    <citation type="submission" date="2020-04" db="EMBL/GenBank/DDBJ databases">
        <authorList>
            <person name="Zhang R."/>
            <person name="Schippers A."/>
        </authorList>
    </citation>
    <scope>NUCLEOTIDE SEQUENCE [LARGE SCALE GENOMIC DNA]</scope>
    <source>
        <strain evidence="6 7">DSM 109850</strain>
    </source>
</reference>
<evidence type="ECO:0000256" key="1">
    <source>
        <dbReference type="ARBA" id="ARBA00009437"/>
    </source>
</evidence>
<keyword evidence="3" id="KW-0238">DNA-binding</keyword>
<dbReference type="Proteomes" id="UP000533476">
    <property type="component" value="Unassembled WGS sequence"/>
</dbReference>
<dbReference type="FunFam" id="1.10.10.10:FF:000001">
    <property type="entry name" value="LysR family transcriptional regulator"/>
    <property type="match status" value="1"/>
</dbReference>
<dbReference type="SUPFAM" id="SSF46785">
    <property type="entry name" value="Winged helix' DNA-binding domain"/>
    <property type="match status" value="1"/>
</dbReference>
<evidence type="ECO:0000313" key="6">
    <source>
        <dbReference type="EMBL" id="NMP21895.1"/>
    </source>
</evidence>
<dbReference type="Pfam" id="PF03466">
    <property type="entry name" value="LysR_substrate"/>
    <property type="match status" value="1"/>
</dbReference>
<accession>A0A7Y0L2A0</accession>
<dbReference type="Gene3D" id="1.10.10.10">
    <property type="entry name" value="Winged helix-like DNA-binding domain superfamily/Winged helix DNA-binding domain"/>
    <property type="match status" value="1"/>
</dbReference>
<proteinExistence type="inferred from homology"/>
<dbReference type="PANTHER" id="PTHR30126">
    <property type="entry name" value="HTH-TYPE TRANSCRIPTIONAL REGULATOR"/>
    <property type="match status" value="1"/>
</dbReference>
<dbReference type="InterPro" id="IPR000847">
    <property type="entry name" value="LysR_HTH_N"/>
</dbReference>
<comment type="caution">
    <text evidence="6">The sequence shown here is derived from an EMBL/GenBank/DDBJ whole genome shotgun (WGS) entry which is preliminary data.</text>
</comment>
<dbReference type="GO" id="GO:0000976">
    <property type="term" value="F:transcription cis-regulatory region binding"/>
    <property type="evidence" value="ECO:0007669"/>
    <property type="project" value="TreeGrafter"/>
</dbReference>
<evidence type="ECO:0000256" key="4">
    <source>
        <dbReference type="ARBA" id="ARBA00023163"/>
    </source>
</evidence>
<name>A0A7Y0L2A0_9FIRM</name>
<dbReference type="PANTHER" id="PTHR30126:SF39">
    <property type="entry name" value="HTH-TYPE TRANSCRIPTIONAL REGULATOR CYSL"/>
    <property type="match status" value="1"/>
</dbReference>
<keyword evidence="7" id="KW-1185">Reference proteome</keyword>
<evidence type="ECO:0000256" key="3">
    <source>
        <dbReference type="ARBA" id="ARBA00023125"/>
    </source>
</evidence>
<keyword evidence="4" id="KW-0804">Transcription</keyword>
<organism evidence="6 7">
    <name type="scientific">Sulfobacillus harzensis</name>
    <dbReference type="NCBI Taxonomy" id="2729629"/>
    <lineage>
        <taxon>Bacteria</taxon>
        <taxon>Bacillati</taxon>
        <taxon>Bacillota</taxon>
        <taxon>Clostridia</taxon>
        <taxon>Eubacteriales</taxon>
        <taxon>Clostridiales Family XVII. Incertae Sedis</taxon>
        <taxon>Sulfobacillus</taxon>
    </lineage>
</organism>
<dbReference type="Pfam" id="PF00126">
    <property type="entry name" value="HTH_1"/>
    <property type="match status" value="1"/>
</dbReference>
<dbReference type="SUPFAM" id="SSF53850">
    <property type="entry name" value="Periplasmic binding protein-like II"/>
    <property type="match status" value="1"/>
</dbReference>
<dbReference type="EMBL" id="JABBVZ010000014">
    <property type="protein sequence ID" value="NMP21895.1"/>
    <property type="molecule type" value="Genomic_DNA"/>
</dbReference>
<feature type="domain" description="HTH lysR-type" evidence="5">
    <location>
        <begin position="1"/>
        <end position="58"/>
    </location>
</feature>
<evidence type="ECO:0000259" key="5">
    <source>
        <dbReference type="PROSITE" id="PS50931"/>
    </source>
</evidence>
<gene>
    <name evidence="6" type="ORF">HIJ39_05955</name>
</gene>
<dbReference type="AlphaFoldDB" id="A0A7Y0L2A0"/>
<dbReference type="PROSITE" id="PS50931">
    <property type="entry name" value="HTH_LYSR"/>
    <property type="match status" value="1"/>
</dbReference>
<dbReference type="GO" id="GO:0003700">
    <property type="term" value="F:DNA-binding transcription factor activity"/>
    <property type="evidence" value="ECO:0007669"/>
    <property type="project" value="InterPro"/>
</dbReference>
<dbReference type="InterPro" id="IPR036390">
    <property type="entry name" value="WH_DNA-bd_sf"/>
</dbReference>
<protein>
    <submittedName>
        <fullName evidence="6">LysR family transcriptional regulator</fullName>
    </submittedName>
</protein>
<evidence type="ECO:0000313" key="7">
    <source>
        <dbReference type="Proteomes" id="UP000533476"/>
    </source>
</evidence>
<dbReference type="RefSeq" id="WP_169097719.1">
    <property type="nucleotide sequence ID" value="NZ_JABBVZ010000014.1"/>
</dbReference>
<dbReference type="InterPro" id="IPR005119">
    <property type="entry name" value="LysR_subst-bd"/>
</dbReference>
<keyword evidence="2" id="KW-0805">Transcription regulation</keyword>
<dbReference type="PRINTS" id="PR00039">
    <property type="entry name" value="HTHLYSR"/>
</dbReference>
<evidence type="ECO:0000256" key="2">
    <source>
        <dbReference type="ARBA" id="ARBA00023015"/>
    </source>
</evidence>
<sequence>MNEHVWRTFKAVGEHQSLSQAARALNLSQSAVSQQIHQLESAYGTPLLIRTSQGVRLNDAGEIVYRYVTQLLQTWEASKQAVAQHLADAPARLTVGASLTIAEFILPRVLARMSQARPRPQFTLYMANSHDIKDRVMHKDIDLGLIEAPLSNTALAARPFLADRLHLVVSQSHPLANRNRITISELRQLPLVIREPGSGTRMVVESALGQLGISLNDLNIHFVLGTTQAIKAMIIQQQDASILSPYTILPHERHLFHIIDVEGLALLRHFTIIHHHEFVHPLAEALVRALMAENWGEMLS</sequence>
<dbReference type="InterPro" id="IPR036388">
    <property type="entry name" value="WH-like_DNA-bd_sf"/>
</dbReference>
<dbReference type="Gene3D" id="3.40.190.290">
    <property type="match status" value="1"/>
</dbReference>